<dbReference type="EMBL" id="FOCL01000010">
    <property type="protein sequence ID" value="SEO64785.1"/>
    <property type="molecule type" value="Genomic_DNA"/>
</dbReference>
<organism evidence="4 5">
    <name type="scientific">Mucilaginibacter gossypiicola</name>
    <dbReference type="NCBI Taxonomy" id="551995"/>
    <lineage>
        <taxon>Bacteria</taxon>
        <taxon>Pseudomonadati</taxon>
        <taxon>Bacteroidota</taxon>
        <taxon>Sphingobacteriia</taxon>
        <taxon>Sphingobacteriales</taxon>
        <taxon>Sphingobacteriaceae</taxon>
        <taxon>Mucilaginibacter</taxon>
    </lineage>
</organism>
<evidence type="ECO:0000256" key="1">
    <source>
        <dbReference type="ARBA" id="ARBA00022801"/>
    </source>
</evidence>
<dbReference type="Gene3D" id="3.60.21.10">
    <property type="match status" value="1"/>
</dbReference>
<reference evidence="5" key="1">
    <citation type="submission" date="2016-10" db="EMBL/GenBank/DDBJ databases">
        <authorList>
            <person name="Varghese N."/>
            <person name="Submissions S."/>
        </authorList>
    </citation>
    <scope>NUCLEOTIDE SEQUENCE [LARGE SCALE GENOMIC DNA]</scope>
    <source>
        <strain evidence="5">Gh-48</strain>
    </source>
</reference>
<dbReference type="OrthoDB" id="106957at2"/>
<evidence type="ECO:0000313" key="5">
    <source>
        <dbReference type="Proteomes" id="UP000198942"/>
    </source>
</evidence>
<keyword evidence="3" id="KW-0732">Signal</keyword>
<gene>
    <name evidence="4" type="ORF">SAMN05192574_110117</name>
</gene>
<dbReference type="SUPFAM" id="SSF56300">
    <property type="entry name" value="Metallo-dependent phosphatases"/>
    <property type="match status" value="1"/>
</dbReference>
<evidence type="ECO:0000256" key="3">
    <source>
        <dbReference type="SAM" id="SignalP"/>
    </source>
</evidence>
<name>A0A1H8REC9_9SPHI</name>
<evidence type="ECO:0000313" key="4">
    <source>
        <dbReference type="EMBL" id="SEO64785.1"/>
    </source>
</evidence>
<dbReference type="STRING" id="551995.SAMN05192574_110117"/>
<keyword evidence="2" id="KW-0325">Glycoprotein</keyword>
<keyword evidence="5" id="KW-1185">Reference proteome</keyword>
<accession>A0A1H8REC9</accession>
<dbReference type="Proteomes" id="UP000198942">
    <property type="component" value="Unassembled WGS sequence"/>
</dbReference>
<dbReference type="AlphaFoldDB" id="A0A1H8REC9"/>
<protein>
    <submittedName>
        <fullName evidence="4">Uncharacterized protein</fullName>
    </submittedName>
</protein>
<dbReference type="PANTHER" id="PTHR10340:SF57">
    <property type="entry name" value="METALLOPHOS DOMAIN-CONTAINING PROTEIN"/>
    <property type="match status" value="1"/>
</dbReference>
<sequence length="364" mass="41439">MKKLLFLLLAAFPAFSYAQKDSILVLSDVHVHLDTTWSTFYHTDTDSSLFLSAINNIKPGKYPFIIMPGDLLKHKGHSKQVMKTTFAYIIKHVQNIDKRAIILPALGNNDCMAHNVPDAETYDVFYKSLLKPIDQNGEIKKTFYKGGYYVYEKNDLSIIVLNTVLFMSENKNLAPAARAELKWLEYKLSTLKRNQSVWLVYHVPPGIDRYSKSPSWQDSIQLAYTHIIKKYASLIKLQLAGHTHMADVKLMINNGKLLSPVVIAPGLDTRNGNNPAYQVMHYNERDKKINEINTYYTDSISNLKWHSFTFKDLGFKFLLDCNHGSSIGAAFVKHYTIDRGTTKSADGAVIAWDDDFCMTSKLDH</sequence>
<dbReference type="InterPro" id="IPR029052">
    <property type="entry name" value="Metallo-depent_PP-like"/>
</dbReference>
<dbReference type="RefSeq" id="WP_091217417.1">
    <property type="nucleotide sequence ID" value="NZ_FOCL01000010.1"/>
</dbReference>
<dbReference type="PANTHER" id="PTHR10340">
    <property type="entry name" value="SPHINGOMYELIN PHOSPHODIESTERASE"/>
    <property type="match status" value="1"/>
</dbReference>
<evidence type="ECO:0000256" key="2">
    <source>
        <dbReference type="ARBA" id="ARBA00023180"/>
    </source>
</evidence>
<dbReference type="GO" id="GO:0016787">
    <property type="term" value="F:hydrolase activity"/>
    <property type="evidence" value="ECO:0007669"/>
    <property type="project" value="UniProtKB-KW"/>
</dbReference>
<feature type="chain" id="PRO_5011663229" evidence="3">
    <location>
        <begin position="19"/>
        <end position="364"/>
    </location>
</feature>
<proteinExistence type="predicted"/>
<feature type="signal peptide" evidence="3">
    <location>
        <begin position="1"/>
        <end position="18"/>
    </location>
</feature>
<keyword evidence="1" id="KW-0378">Hydrolase</keyword>